<dbReference type="EMBL" id="KF900752">
    <property type="protein sequence ID" value="AIF05856.1"/>
    <property type="molecule type" value="Genomic_DNA"/>
</dbReference>
<evidence type="ECO:0000256" key="1">
    <source>
        <dbReference type="SAM" id="MobiDB-lite"/>
    </source>
</evidence>
<name>A0A075GPD7_9EURY</name>
<dbReference type="AlphaFoldDB" id="A0A075GPD7"/>
<feature type="region of interest" description="Disordered" evidence="1">
    <location>
        <begin position="189"/>
        <end position="211"/>
    </location>
</feature>
<reference evidence="2" key="1">
    <citation type="journal article" date="2014" name="Genome Biol. Evol.">
        <title>Pangenome evidence for extensive interdomain horizontal transfer affecting lineage core and shell genes in uncultured planktonic thaumarchaeota and euryarchaeota.</title>
        <authorList>
            <person name="Deschamps P."/>
            <person name="Zivanovic Y."/>
            <person name="Moreira D."/>
            <person name="Rodriguez-Valera F."/>
            <person name="Lopez-Garcia P."/>
        </authorList>
    </citation>
    <scope>NUCLEOTIDE SEQUENCE</scope>
</reference>
<organism evidence="2">
    <name type="scientific">uncultured marine group II/III euryarchaeote KM3_188_A01</name>
    <dbReference type="NCBI Taxonomy" id="1457953"/>
    <lineage>
        <taxon>Archaea</taxon>
        <taxon>Methanobacteriati</taxon>
        <taxon>Methanobacteriota</taxon>
        <taxon>environmental samples</taxon>
    </lineage>
</organism>
<protein>
    <submittedName>
        <fullName evidence="2">Uncharacterized protein</fullName>
    </submittedName>
</protein>
<accession>A0A075GPD7</accession>
<feature type="non-terminal residue" evidence="2">
    <location>
        <position position="1"/>
    </location>
</feature>
<sequence length="229" mass="24983">WTFDRFVYEPNTAYGLSPCSLIMHRTLAFIAEDDDGAASAELLHLRQTYFAHQLDNDVMAILNVPQTDADWIMGVDCTEPPDETFTQFTSTKSSSGDYYVTVLTVSTKHGLENFSYFLKDSTGTTNEFGEIAMQNLSGNVVGIDVSYSDTCDDSCDADLQTRSDAVNADSGAVYAVTFSDNDRDGKLSAGDKFTVRGSGHSSDGPAEDDWSLEVKYDNTGDVFGSKRLG</sequence>
<evidence type="ECO:0000313" key="2">
    <source>
        <dbReference type="EMBL" id="AIF05856.1"/>
    </source>
</evidence>
<proteinExistence type="predicted"/>